<sequence>MAKLKVVRTWYVEAATFDEAMSKATPSAHDEVKISRLPNKVNTKPNILFVRDMLFVDDIPGGTKICCEKCKTEFNIEQSITEVECPLCGCYLQYPAGASW</sequence>
<name>A0A0F9PDW9_9ZZZZ</name>
<dbReference type="EMBL" id="LAZR01002573">
    <property type="protein sequence ID" value="KKN28319.1"/>
    <property type="molecule type" value="Genomic_DNA"/>
</dbReference>
<organism evidence="1">
    <name type="scientific">marine sediment metagenome</name>
    <dbReference type="NCBI Taxonomy" id="412755"/>
    <lineage>
        <taxon>unclassified sequences</taxon>
        <taxon>metagenomes</taxon>
        <taxon>ecological metagenomes</taxon>
    </lineage>
</organism>
<evidence type="ECO:0000313" key="1">
    <source>
        <dbReference type="EMBL" id="KKN28319.1"/>
    </source>
</evidence>
<protein>
    <submittedName>
        <fullName evidence="1">Uncharacterized protein</fullName>
    </submittedName>
</protein>
<accession>A0A0F9PDW9</accession>
<dbReference type="AlphaFoldDB" id="A0A0F9PDW9"/>
<gene>
    <name evidence="1" type="ORF">LCGC14_0855630</name>
</gene>
<proteinExistence type="predicted"/>
<comment type="caution">
    <text evidence="1">The sequence shown here is derived from an EMBL/GenBank/DDBJ whole genome shotgun (WGS) entry which is preliminary data.</text>
</comment>
<reference evidence="1" key="1">
    <citation type="journal article" date="2015" name="Nature">
        <title>Complex archaea that bridge the gap between prokaryotes and eukaryotes.</title>
        <authorList>
            <person name="Spang A."/>
            <person name="Saw J.H."/>
            <person name="Jorgensen S.L."/>
            <person name="Zaremba-Niedzwiedzka K."/>
            <person name="Martijn J."/>
            <person name="Lind A.E."/>
            <person name="van Eijk R."/>
            <person name="Schleper C."/>
            <person name="Guy L."/>
            <person name="Ettema T.J."/>
        </authorList>
    </citation>
    <scope>NUCLEOTIDE SEQUENCE</scope>
</reference>